<evidence type="ECO:0000259" key="1">
    <source>
        <dbReference type="PROSITE" id="PS50878"/>
    </source>
</evidence>
<proteinExistence type="predicted"/>
<dbReference type="STRING" id="6265.A0A0B2VM01"/>
<dbReference type="EMBL" id="JPKZ01001414">
    <property type="protein sequence ID" value="KHN82065.1"/>
    <property type="molecule type" value="Genomic_DNA"/>
</dbReference>
<dbReference type="CDD" id="cd01650">
    <property type="entry name" value="RT_nLTR_like"/>
    <property type="match status" value="1"/>
</dbReference>
<protein>
    <recommendedName>
        <fullName evidence="1">Reverse transcriptase domain-containing protein</fullName>
    </recommendedName>
</protein>
<dbReference type="SUPFAM" id="SSF56672">
    <property type="entry name" value="DNA/RNA polymerases"/>
    <property type="match status" value="1"/>
</dbReference>
<gene>
    <name evidence="2" type="ORF">Tcan_01630</name>
</gene>
<dbReference type="OMA" id="NEARGIN"/>
<dbReference type="InterPro" id="IPR043502">
    <property type="entry name" value="DNA/RNA_pol_sf"/>
</dbReference>
<name>A0A0B2VM01_TOXCA</name>
<feature type="domain" description="Reverse transcriptase" evidence="1">
    <location>
        <begin position="72"/>
        <end position="348"/>
    </location>
</feature>
<dbReference type="AlphaFoldDB" id="A0A0B2VM01"/>
<reference evidence="2 3" key="1">
    <citation type="submission" date="2014-11" db="EMBL/GenBank/DDBJ databases">
        <title>Genetic blueprint of the zoonotic pathogen Toxocara canis.</title>
        <authorList>
            <person name="Zhu X.-Q."/>
            <person name="Korhonen P.K."/>
            <person name="Cai H."/>
            <person name="Young N.D."/>
            <person name="Nejsum P."/>
            <person name="von Samson-Himmelstjerna G."/>
            <person name="Boag P.R."/>
            <person name="Tan P."/>
            <person name="Li Q."/>
            <person name="Min J."/>
            <person name="Yang Y."/>
            <person name="Wang X."/>
            <person name="Fang X."/>
            <person name="Hall R.S."/>
            <person name="Hofmann A."/>
            <person name="Sternberg P.W."/>
            <person name="Jex A.R."/>
            <person name="Gasser R.B."/>
        </authorList>
    </citation>
    <scope>NUCLEOTIDE SEQUENCE [LARGE SCALE GENOMIC DNA]</scope>
    <source>
        <strain evidence="2">PN_DK_2014</strain>
    </source>
</reference>
<dbReference type="OrthoDB" id="424543at2759"/>
<dbReference type="PANTHER" id="PTHR47027">
    <property type="entry name" value="REVERSE TRANSCRIPTASE DOMAIN-CONTAINING PROTEIN"/>
    <property type="match status" value="1"/>
</dbReference>
<evidence type="ECO:0000313" key="2">
    <source>
        <dbReference type="EMBL" id="KHN82065.1"/>
    </source>
</evidence>
<dbReference type="Pfam" id="PF00078">
    <property type="entry name" value="RVT_1"/>
    <property type="match status" value="1"/>
</dbReference>
<dbReference type="PANTHER" id="PTHR47027:SF8">
    <property type="entry name" value="RIBONUCLEASE H"/>
    <property type="match status" value="1"/>
</dbReference>
<evidence type="ECO:0000313" key="3">
    <source>
        <dbReference type="Proteomes" id="UP000031036"/>
    </source>
</evidence>
<organism evidence="2 3">
    <name type="scientific">Toxocara canis</name>
    <name type="common">Canine roundworm</name>
    <dbReference type="NCBI Taxonomy" id="6265"/>
    <lineage>
        <taxon>Eukaryota</taxon>
        <taxon>Metazoa</taxon>
        <taxon>Ecdysozoa</taxon>
        <taxon>Nematoda</taxon>
        <taxon>Chromadorea</taxon>
        <taxon>Rhabditida</taxon>
        <taxon>Spirurina</taxon>
        <taxon>Ascaridomorpha</taxon>
        <taxon>Ascaridoidea</taxon>
        <taxon>Toxocaridae</taxon>
        <taxon>Toxocara</taxon>
    </lineage>
</organism>
<dbReference type="Proteomes" id="UP000031036">
    <property type="component" value="Unassembled WGS sequence"/>
</dbReference>
<sequence>MIEICENFYNDLYSSKVHVPEIQLRAEEEEIPAVMLDGIKNALNKMKPDRSPGNDKIKTEYLKAELAERFTKYLKTNTIPSSWLTSETVLLRKKGDPEDLTNYRPITLLSQVYKLFTRIVLNRIAAQIEMHREQAGFRLGYCTNDDIHVLSQLLEKCKEYQIPLCLAFVDYRKALDSVETTAVLNALHEAGVNPRYIELIRLVNTGCWTEIKMLSENCRININKGVRQGDTISPKLFAISLGEIFRRTEFKGGININVLTDRTLPMKLRASMFNTTVLPAMLYACETWATTKVAEEILAITERAMERQMCGVTRKDRIKNDDLRRMTGVKDVVTEMYRSKRRWAGHVARMSDNRWTYRLTQWIPRETKRPLGRPKTRWDEPLAKLFASALLTFVSSQFVTGAKLITSPVASTVHGYEVLSNRNNTKTRRERSTYVEMKAGLEPPDKHREELKIFENPASLKLAGHQRILF</sequence>
<keyword evidence="3" id="KW-1185">Reference proteome</keyword>
<dbReference type="InterPro" id="IPR000477">
    <property type="entry name" value="RT_dom"/>
</dbReference>
<dbReference type="PROSITE" id="PS50878">
    <property type="entry name" value="RT_POL"/>
    <property type="match status" value="1"/>
</dbReference>
<comment type="caution">
    <text evidence="2">The sequence shown here is derived from an EMBL/GenBank/DDBJ whole genome shotgun (WGS) entry which is preliminary data.</text>
</comment>
<accession>A0A0B2VM01</accession>